<keyword evidence="2 4" id="KW-0689">Ribosomal protein</keyword>
<accession>A0A060N1E5</accession>
<dbReference type="EMBL" id="BDEQ01000001">
    <property type="protein sequence ID" value="GAT97626.1"/>
    <property type="molecule type" value="Genomic_DNA"/>
</dbReference>
<dbReference type="InterPro" id="IPR012678">
    <property type="entry name" value="Ribosomal_uL23/eL15/eS24_sf"/>
</dbReference>
<dbReference type="PANTHER" id="PTHR11847">
    <property type="entry name" value="RIBOSOMAL PROTEIN L15"/>
    <property type="match status" value="1"/>
</dbReference>
<dbReference type="Proteomes" id="UP000078387">
    <property type="component" value="Unassembled WGS sequence"/>
</dbReference>
<accession>A0A5K1U959</accession>
<dbReference type="FunFam" id="3.40.1120.10:FF:000003">
    <property type="entry name" value="Ribosomal protein L15"/>
    <property type="match status" value="1"/>
</dbReference>
<dbReference type="VEuPathDB" id="AmoebaDB:EHI_020300"/>
<dbReference type="EMBL" id="AK419765">
    <property type="protein sequence ID" value="BAN38415.1"/>
    <property type="molecule type" value="mRNA"/>
</dbReference>
<reference evidence="5" key="1">
    <citation type="submission" date="2012-06" db="EMBL/GenBank/DDBJ databases">
        <title>Short 5' UTR of Entamoeba genes.</title>
        <authorList>
            <person name="Hiranuka K."/>
            <person name="Kumagai M."/>
            <person name="Wakaguri H."/>
            <person name="Suzuki Y."/>
            <person name="Sugano S."/>
            <person name="Watanabe J."/>
            <person name="Makioka A."/>
        </authorList>
    </citation>
    <scope>NUCLEOTIDE SEQUENCE</scope>
    <source>
        <strain evidence="5">HM-1:IMSS</strain>
    </source>
</reference>
<evidence type="ECO:0000256" key="3">
    <source>
        <dbReference type="ARBA" id="ARBA00023274"/>
    </source>
</evidence>
<dbReference type="VEuPathDB" id="AmoebaDB:EHI5A_062360"/>
<name>A0A5K1U959_ENTHI</name>
<dbReference type="InterPro" id="IPR000439">
    <property type="entry name" value="Ribosomal_eL15"/>
</dbReference>
<dbReference type="SMART" id="SM01384">
    <property type="entry name" value="Ribosomal_L15e"/>
    <property type="match status" value="1"/>
</dbReference>
<gene>
    <name evidence="6" type="ORF">CL6EHI_020300</name>
    <name evidence="7" type="ORF">CL6EHI_040800</name>
</gene>
<dbReference type="PANTHER" id="PTHR11847:SF4">
    <property type="entry name" value="LARGE RIBOSOMAL SUBUNIT PROTEIN EL15"/>
    <property type="match status" value="1"/>
</dbReference>
<evidence type="ECO:0000313" key="7">
    <source>
        <dbReference type="EMBL" id="GAT99163.1"/>
    </source>
</evidence>
<reference evidence="7 8" key="2">
    <citation type="submission" date="2016-05" db="EMBL/GenBank/DDBJ databases">
        <title>First whole genome sequencing of Entamoeba histolytica HM1:IMSS-clone-6.</title>
        <authorList>
            <person name="Mukherjee Avik.K."/>
            <person name="Izumyama S."/>
            <person name="Nakada-Tsukui K."/>
            <person name="Nozaki T."/>
        </authorList>
    </citation>
    <scope>NUCLEOTIDE SEQUENCE [LARGE SCALE GENOMIC DNA]</scope>
    <source>
        <strain evidence="7 8">HM1:IMSS clone 6</strain>
    </source>
</reference>
<dbReference type="EMBL" id="AK420170">
    <property type="protein sequence ID" value="BAN38794.1"/>
    <property type="molecule type" value="mRNA"/>
</dbReference>
<dbReference type="AlphaFoldDB" id="A0A5K1U959"/>
<keyword evidence="3 4" id="KW-0687">Ribonucleoprotein</keyword>
<dbReference type="Gene3D" id="3.40.1120.10">
    <property type="entry name" value="Ribosomal protein l15e"/>
    <property type="match status" value="1"/>
</dbReference>
<dbReference type="VEuPathDB" id="AmoebaDB:KM1_243700"/>
<dbReference type="VEuPathDB" id="AmoebaDB:EHI7A_151660"/>
<dbReference type="EMBL" id="AK419040">
    <property type="protein sequence ID" value="BAN37760.1"/>
    <property type="molecule type" value="mRNA"/>
</dbReference>
<dbReference type="InterPro" id="IPR024794">
    <property type="entry name" value="Rbsml_eL15_core_dom_sf"/>
</dbReference>
<organism evidence="7 8">
    <name type="scientific">Entamoeba histolytica</name>
    <dbReference type="NCBI Taxonomy" id="5759"/>
    <lineage>
        <taxon>Eukaryota</taxon>
        <taxon>Amoebozoa</taxon>
        <taxon>Evosea</taxon>
        <taxon>Archamoebae</taxon>
        <taxon>Mastigamoebida</taxon>
        <taxon>Entamoebidae</taxon>
        <taxon>Entamoeba</taxon>
    </lineage>
</organism>
<dbReference type="GO" id="GO:0003735">
    <property type="term" value="F:structural constituent of ribosome"/>
    <property type="evidence" value="ECO:0007669"/>
    <property type="project" value="InterPro"/>
</dbReference>
<dbReference type="EMBL" id="AK421543">
    <property type="protein sequence ID" value="BAN40082.1"/>
    <property type="molecule type" value="mRNA"/>
</dbReference>
<dbReference type="OMA" id="YIRDAWK"/>
<evidence type="ECO:0000256" key="2">
    <source>
        <dbReference type="ARBA" id="ARBA00022980"/>
    </source>
</evidence>
<dbReference type="GO" id="GO:0002181">
    <property type="term" value="P:cytoplasmic translation"/>
    <property type="evidence" value="ECO:0007669"/>
    <property type="project" value="TreeGrafter"/>
</dbReference>
<dbReference type="Pfam" id="PF00827">
    <property type="entry name" value="Ribosomal_L15e"/>
    <property type="match status" value="1"/>
</dbReference>
<dbReference type="GO" id="GO:0003723">
    <property type="term" value="F:RNA binding"/>
    <property type="evidence" value="ECO:0007669"/>
    <property type="project" value="TreeGrafter"/>
</dbReference>
<dbReference type="SUPFAM" id="SSF54189">
    <property type="entry name" value="Ribosomal proteins S24e, L23 and L15e"/>
    <property type="match status" value="1"/>
</dbReference>
<protein>
    <recommendedName>
        <fullName evidence="4">Ribosomal protein L15</fullName>
    </recommendedName>
</protein>
<evidence type="ECO:0000313" key="6">
    <source>
        <dbReference type="EMBL" id="GAT97626.1"/>
    </source>
</evidence>
<evidence type="ECO:0000256" key="4">
    <source>
        <dbReference type="RuleBase" id="RU000663"/>
    </source>
</evidence>
<dbReference type="VEuPathDB" id="AmoebaDB:EHI8A_170770"/>
<evidence type="ECO:0000313" key="5">
    <source>
        <dbReference type="EMBL" id="BAN37760.1"/>
    </source>
</evidence>
<dbReference type="GO" id="GO:0022625">
    <property type="term" value="C:cytosolic large ribosomal subunit"/>
    <property type="evidence" value="ECO:0007669"/>
    <property type="project" value="TreeGrafter"/>
</dbReference>
<dbReference type="EMBL" id="BDEQ01000001">
    <property type="protein sequence ID" value="GAT99163.1"/>
    <property type="molecule type" value="Genomic_DNA"/>
</dbReference>
<proteinExistence type="evidence at transcript level"/>
<sequence>MGAYKYINALNRKKQSDVLRFLRRIRCWELRHLPRIHRVARPTNPERARRLGYKPKSGFVIYSVRIHRGNRKVSARKGIVHRKPACQGIHKIKRVKSLQAIAEQRVGKHCGALRVLNSYFIGQDSTYRFFEVILVDPFNAAIRNDPKMNWICADKQKRREARGLTSAAKKSRGFTGKGRRYNKIGAGARGNLKRRNLLQLKRYRS</sequence>
<evidence type="ECO:0000256" key="1">
    <source>
        <dbReference type="ARBA" id="ARBA00006857"/>
    </source>
</evidence>
<evidence type="ECO:0000313" key="8">
    <source>
        <dbReference type="Proteomes" id="UP000078387"/>
    </source>
</evidence>
<dbReference type="HOGENOM" id="CLU_080796_0_0_1"/>
<comment type="similarity">
    <text evidence="1 4">Belongs to the eukaryotic ribosomal protein eL15 family.</text>
</comment>